<proteinExistence type="predicted"/>
<dbReference type="AlphaFoldDB" id="A0A0C9VEW5"/>
<reference evidence="2 3" key="1">
    <citation type="submission" date="2014-06" db="EMBL/GenBank/DDBJ databases">
        <title>Evolutionary Origins and Diversification of the Mycorrhizal Mutualists.</title>
        <authorList>
            <consortium name="DOE Joint Genome Institute"/>
            <consortium name="Mycorrhizal Genomics Consortium"/>
            <person name="Kohler A."/>
            <person name="Kuo A."/>
            <person name="Nagy L.G."/>
            <person name="Floudas D."/>
            <person name="Copeland A."/>
            <person name="Barry K.W."/>
            <person name="Cichocki N."/>
            <person name="Veneault-Fourrey C."/>
            <person name="LaButti K."/>
            <person name="Lindquist E.A."/>
            <person name="Lipzen A."/>
            <person name="Lundell T."/>
            <person name="Morin E."/>
            <person name="Murat C."/>
            <person name="Riley R."/>
            <person name="Ohm R."/>
            <person name="Sun H."/>
            <person name="Tunlid A."/>
            <person name="Henrissat B."/>
            <person name="Grigoriev I.V."/>
            <person name="Hibbett D.S."/>
            <person name="Martin F."/>
        </authorList>
    </citation>
    <scope>NUCLEOTIDE SEQUENCE [LARGE SCALE GENOMIC DNA]</scope>
    <source>
        <strain evidence="2 3">SS14</strain>
    </source>
</reference>
<dbReference type="Proteomes" id="UP000054279">
    <property type="component" value="Unassembled WGS sequence"/>
</dbReference>
<sequence length="128" mass="14916">MRSSCVFSFHIYSFYFILTSCLFLFLADSELISTTFSFHDAHETSCFTQQCFINADGWLCLPKSPDFESQPDILLFWLPPESRNGLWWPGNTALICQYPLKLDLSNFHHGENWTACYIKNDCPKCHKK</sequence>
<evidence type="ECO:0000313" key="3">
    <source>
        <dbReference type="Proteomes" id="UP000054279"/>
    </source>
</evidence>
<keyword evidence="3" id="KW-1185">Reference proteome</keyword>
<keyword evidence="1" id="KW-1133">Transmembrane helix</keyword>
<keyword evidence="1" id="KW-0812">Transmembrane</keyword>
<accession>A0A0C9VEW5</accession>
<organism evidence="2 3">
    <name type="scientific">Sphaerobolus stellatus (strain SS14)</name>
    <dbReference type="NCBI Taxonomy" id="990650"/>
    <lineage>
        <taxon>Eukaryota</taxon>
        <taxon>Fungi</taxon>
        <taxon>Dikarya</taxon>
        <taxon>Basidiomycota</taxon>
        <taxon>Agaricomycotina</taxon>
        <taxon>Agaricomycetes</taxon>
        <taxon>Phallomycetidae</taxon>
        <taxon>Geastrales</taxon>
        <taxon>Sphaerobolaceae</taxon>
        <taxon>Sphaerobolus</taxon>
    </lineage>
</organism>
<name>A0A0C9VEW5_SPHS4</name>
<evidence type="ECO:0000256" key="1">
    <source>
        <dbReference type="SAM" id="Phobius"/>
    </source>
</evidence>
<dbReference type="EMBL" id="KN837181">
    <property type="protein sequence ID" value="KIJ36180.1"/>
    <property type="molecule type" value="Genomic_DNA"/>
</dbReference>
<evidence type="ECO:0000313" key="2">
    <source>
        <dbReference type="EMBL" id="KIJ36180.1"/>
    </source>
</evidence>
<dbReference type="HOGENOM" id="CLU_1960949_0_0_1"/>
<keyword evidence="1" id="KW-0472">Membrane</keyword>
<gene>
    <name evidence="2" type="ORF">M422DRAFT_179781</name>
</gene>
<dbReference type="PROSITE" id="PS51257">
    <property type="entry name" value="PROKAR_LIPOPROTEIN"/>
    <property type="match status" value="1"/>
</dbReference>
<dbReference type="OrthoDB" id="6262491at2759"/>
<protein>
    <submittedName>
        <fullName evidence="2">Unplaced genomic scaffold SPHSTscaffold_106, whole genome shotgun sequence</fullName>
    </submittedName>
</protein>
<feature type="transmembrane region" description="Helical" evidence="1">
    <location>
        <begin position="6"/>
        <end position="27"/>
    </location>
</feature>